<dbReference type="Pfam" id="PF07816">
    <property type="entry name" value="DUF1645"/>
    <property type="match status" value="1"/>
</dbReference>
<feature type="region of interest" description="Disordered" evidence="1">
    <location>
        <begin position="1"/>
        <end position="25"/>
    </location>
</feature>
<dbReference type="Proteomes" id="UP001279734">
    <property type="component" value="Unassembled WGS sequence"/>
</dbReference>
<reference evidence="2" key="1">
    <citation type="submission" date="2023-05" db="EMBL/GenBank/DDBJ databases">
        <title>Nepenthes gracilis genome sequencing.</title>
        <authorList>
            <person name="Fukushima K."/>
        </authorList>
    </citation>
    <scope>NUCLEOTIDE SEQUENCE</scope>
    <source>
        <strain evidence="2">SING2019-196</strain>
    </source>
</reference>
<evidence type="ECO:0000313" key="2">
    <source>
        <dbReference type="EMBL" id="GMH06422.1"/>
    </source>
</evidence>
<dbReference type="PANTHER" id="PTHR33095:SF14">
    <property type="entry name" value="AR781"/>
    <property type="match status" value="1"/>
</dbReference>
<proteinExistence type="predicted"/>
<sequence length="271" mass="29832">MENEPSKFDLQSNSPSAYITAPSSPKCADDFSDDSWVSGVELGESCSSVPFNWEEKPGRPKSFEASKTMEADDDFAFSINPSPSESLNLSLFAEELFDDGKIKPLKPPPRLQLGTELDDSVTRRISNSESKRITRNAWWRRSCDFDPFEAAIENTRRSAAANACDGKCTAPSLSFRGCKKWRLRDLLLLRSSSLSQGRLNGEGSNHSSFRSTGSSGSVSSSVSASTREPEFVVNRDGSVSKTQMPYNYRRRLLGCLGMSRTAHGLESLSRG</sequence>
<dbReference type="Pfam" id="PF05097">
    <property type="entry name" value="DUF688"/>
    <property type="match status" value="1"/>
</dbReference>
<dbReference type="InterPro" id="IPR012442">
    <property type="entry name" value="DUF1645_plant"/>
</dbReference>
<protein>
    <submittedName>
        <fullName evidence="2">Uncharacterized protein</fullName>
    </submittedName>
</protein>
<dbReference type="AlphaFoldDB" id="A0AAD3S973"/>
<feature type="compositionally biased region" description="Polar residues" evidence="1">
    <location>
        <begin position="9"/>
        <end position="23"/>
    </location>
</feature>
<feature type="compositionally biased region" description="Low complexity" evidence="1">
    <location>
        <begin position="207"/>
        <end position="226"/>
    </location>
</feature>
<gene>
    <name evidence="2" type="ORF">Nepgr_008262</name>
</gene>
<evidence type="ECO:0000256" key="1">
    <source>
        <dbReference type="SAM" id="MobiDB-lite"/>
    </source>
</evidence>
<name>A0AAD3S973_NEPGR</name>
<keyword evidence="3" id="KW-1185">Reference proteome</keyword>
<organism evidence="2 3">
    <name type="scientific">Nepenthes gracilis</name>
    <name type="common">Slender pitcher plant</name>
    <dbReference type="NCBI Taxonomy" id="150966"/>
    <lineage>
        <taxon>Eukaryota</taxon>
        <taxon>Viridiplantae</taxon>
        <taxon>Streptophyta</taxon>
        <taxon>Embryophyta</taxon>
        <taxon>Tracheophyta</taxon>
        <taxon>Spermatophyta</taxon>
        <taxon>Magnoliopsida</taxon>
        <taxon>eudicotyledons</taxon>
        <taxon>Gunneridae</taxon>
        <taxon>Pentapetalae</taxon>
        <taxon>Caryophyllales</taxon>
        <taxon>Nepenthaceae</taxon>
        <taxon>Nepenthes</taxon>
    </lineage>
</organism>
<comment type="caution">
    <text evidence="2">The sequence shown here is derived from an EMBL/GenBank/DDBJ whole genome shotgun (WGS) entry which is preliminary data.</text>
</comment>
<dbReference type="EMBL" id="BSYO01000006">
    <property type="protein sequence ID" value="GMH06422.1"/>
    <property type="molecule type" value="Genomic_DNA"/>
</dbReference>
<dbReference type="InterPro" id="IPR007789">
    <property type="entry name" value="DUF688"/>
</dbReference>
<accession>A0AAD3S973</accession>
<dbReference type="PANTHER" id="PTHR33095">
    <property type="entry name" value="OS07G0619500 PROTEIN"/>
    <property type="match status" value="1"/>
</dbReference>
<feature type="region of interest" description="Disordered" evidence="1">
    <location>
        <begin position="197"/>
        <end position="236"/>
    </location>
</feature>
<evidence type="ECO:0000313" key="3">
    <source>
        <dbReference type="Proteomes" id="UP001279734"/>
    </source>
</evidence>